<comment type="caution">
    <text evidence="2">The sequence shown here is derived from an EMBL/GenBank/DDBJ whole genome shotgun (WGS) entry which is preliminary data.</text>
</comment>
<dbReference type="AlphaFoldDB" id="A0A918NI08"/>
<reference evidence="2 3" key="1">
    <citation type="journal article" date="2014" name="Int. J. Syst. Evol. Microbiol.">
        <title>Complete genome sequence of Corynebacterium casei LMG S-19264T (=DSM 44701T), isolated from a smear-ripened cheese.</title>
        <authorList>
            <consortium name="US DOE Joint Genome Institute (JGI-PGF)"/>
            <person name="Walter F."/>
            <person name="Albersmeier A."/>
            <person name="Kalinowski J."/>
            <person name="Ruckert C."/>
        </authorList>
    </citation>
    <scope>NUCLEOTIDE SEQUENCE [LARGE SCALE GENOMIC DNA]</scope>
    <source>
        <strain evidence="2 3">KCTC 23968</strain>
    </source>
</reference>
<feature type="region of interest" description="Disordered" evidence="1">
    <location>
        <begin position="107"/>
        <end position="150"/>
    </location>
</feature>
<evidence type="ECO:0000313" key="2">
    <source>
        <dbReference type="EMBL" id="GGX68964.1"/>
    </source>
</evidence>
<evidence type="ECO:0000256" key="1">
    <source>
        <dbReference type="SAM" id="MobiDB-lite"/>
    </source>
</evidence>
<evidence type="ECO:0000313" key="3">
    <source>
        <dbReference type="Proteomes" id="UP000600865"/>
    </source>
</evidence>
<dbReference type="RefSeq" id="WP_189584739.1">
    <property type="nucleotide sequence ID" value="NZ_BMYV01000002.1"/>
</dbReference>
<dbReference type="EMBL" id="BMYV01000002">
    <property type="protein sequence ID" value="GGX68964.1"/>
    <property type="molecule type" value="Genomic_DNA"/>
</dbReference>
<dbReference type="Proteomes" id="UP000600865">
    <property type="component" value="Unassembled WGS sequence"/>
</dbReference>
<gene>
    <name evidence="2" type="ORF">GCM10011309_18560</name>
</gene>
<proteinExistence type="predicted"/>
<feature type="compositionally biased region" description="Basic and acidic residues" evidence="1">
    <location>
        <begin position="124"/>
        <end position="139"/>
    </location>
</feature>
<name>A0A918NI08_9PROT</name>
<keyword evidence="3" id="KW-1185">Reference proteome</keyword>
<organism evidence="2 3">
    <name type="scientific">Litorimonas cladophorae</name>
    <dbReference type="NCBI Taxonomy" id="1220491"/>
    <lineage>
        <taxon>Bacteria</taxon>
        <taxon>Pseudomonadati</taxon>
        <taxon>Pseudomonadota</taxon>
        <taxon>Alphaproteobacteria</taxon>
        <taxon>Maricaulales</taxon>
        <taxon>Robiginitomaculaceae</taxon>
    </lineage>
</organism>
<accession>A0A918NI08</accession>
<feature type="region of interest" description="Disordered" evidence="1">
    <location>
        <begin position="190"/>
        <end position="211"/>
    </location>
</feature>
<sequence>MSDYDREQWQAEQTAREQVETAYRDKMAKARERSAANAKRKVARLHAKLTELGHISDFEDEFGESVLERLDKFGSAFHDLEKGRAGDALSMAQKQVVARMNRKVKELKAKQKAGEGVEPDPDADYVRTADRWKTDDHKTSSFKSKRKPKFTPRVRNIEDEVFEDEPAPRPVNPAPPVLASVTAVPQVRRSKPPLNPIVTSAPSGTRPAPYIPEYVRPETKTAKPKPTVAKRPFLRIVPKD</sequence>
<protein>
    <submittedName>
        <fullName evidence="2">Uncharacterized protein</fullName>
    </submittedName>
</protein>